<keyword evidence="2" id="KW-1185">Reference proteome</keyword>
<accession>A0A1M4V3S8</accession>
<dbReference type="Proteomes" id="UP000184518">
    <property type="component" value="Unassembled WGS sequence"/>
</dbReference>
<dbReference type="EMBL" id="FQUT01000001">
    <property type="protein sequence ID" value="SHE63644.1"/>
    <property type="molecule type" value="Genomic_DNA"/>
</dbReference>
<protein>
    <submittedName>
        <fullName evidence="1">Uncharacterized protein</fullName>
    </submittedName>
</protein>
<evidence type="ECO:0000313" key="1">
    <source>
        <dbReference type="EMBL" id="SHE63644.1"/>
    </source>
</evidence>
<organism evidence="1 2">
    <name type="scientific">Chryseobacterium arachidis</name>
    <dbReference type="NCBI Taxonomy" id="1416778"/>
    <lineage>
        <taxon>Bacteria</taxon>
        <taxon>Pseudomonadati</taxon>
        <taxon>Bacteroidota</taxon>
        <taxon>Flavobacteriia</taxon>
        <taxon>Flavobacteriales</taxon>
        <taxon>Weeksellaceae</taxon>
        <taxon>Chryseobacterium group</taxon>
        <taxon>Chryseobacterium</taxon>
    </lineage>
</organism>
<reference evidence="2" key="1">
    <citation type="submission" date="2016-11" db="EMBL/GenBank/DDBJ databases">
        <authorList>
            <person name="Varghese N."/>
            <person name="Submissions S."/>
        </authorList>
    </citation>
    <scope>NUCLEOTIDE SEQUENCE [LARGE SCALE GENOMIC DNA]</scope>
    <source>
        <strain evidence="2">DSM 27619</strain>
    </source>
</reference>
<evidence type="ECO:0000313" key="2">
    <source>
        <dbReference type="Proteomes" id="UP000184518"/>
    </source>
</evidence>
<gene>
    <name evidence="1" type="ORF">SAMN05443633_101665</name>
</gene>
<sequence>MNSNTLHIIYNDFHSLPLAVLSFIKLKKKSRV</sequence>
<dbReference type="AlphaFoldDB" id="A0A1M4V3S8"/>
<name>A0A1M4V3S8_9FLAO</name>
<dbReference type="STRING" id="1416778.SAMN05443633_101665"/>
<proteinExistence type="predicted"/>